<evidence type="ECO:0000256" key="1">
    <source>
        <dbReference type="SAM" id="MobiDB-lite"/>
    </source>
</evidence>
<feature type="region of interest" description="Disordered" evidence="1">
    <location>
        <begin position="26"/>
        <end position="46"/>
    </location>
</feature>
<gene>
    <name evidence="3" type="ORF">Bealeia1_01526</name>
</gene>
<evidence type="ECO:0000313" key="3">
    <source>
        <dbReference type="EMBL" id="WVX67327.1"/>
    </source>
</evidence>
<name>A0ABZ2C555_9PROT</name>
<feature type="signal peptide" evidence="2">
    <location>
        <begin position="1"/>
        <end position="23"/>
    </location>
</feature>
<organism evidence="3 4">
    <name type="scientific">Candidatus Bealeia paramacronuclearis</name>
    <dbReference type="NCBI Taxonomy" id="1921001"/>
    <lineage>
        <taxon>Bacteria</taxon>
        <taxon>Pseudomonadati</taxon>
        <taxon>Pseudomonadota</taxon>
        <taxon>Alphaproteobacteria</taxon>
        <taxon>Holosporales</taxon>
        <taxon>Holosporaceae</taxon>
        <taxon>Candidatus Bealeia</taxon>
    </lineage>
</organism>
<keyword evidence="2" id="KW-0732">Signal</keyword>
<evidence type="ECO:0000313" key="4">
    <source>
        <dbReference type="Proteomes" id="UP001330434"/>
    </source>
</evidence>
<dbReference type="RefSeq" id="WP_331256097.1">
    <property type="nucleotide sequence ID" value="NZ_CP133270.1"/>
</dbReference>
<proteinExistence type="predicted"/>
<sequence>MSHFKNIVLLFCVGILAVPNCYANKKTPKENSEQREVNNPPHVNLKPILPTLKRTKRFNYKWDAYPEETKVAFLKRIGLNPGP</sequence>
<evidence type="ECO:0000256" key="2">
    <source>
        <dbReference type="SAM" id="SignalP"/>
    </source>
</evidence>
<dbReference type="Proteomes" id="UP001330434">
    <property type="component" value="Chromosome"/>
</dbReference>
<feature type="chain" id="PRO_5046017219" evidence="2">
    <location>
        <begin position="24"/>
        <end position="83"/>
    </location>
</feature>
<keyword evidence="4" id="KW-1185">Reference proteome</keyword>
<reference evidence="3 4" key="1">
    <citation type="journal article" date="2024" name="Environ. Microbiol.">
        <title>Novel evolutionary insights on the interactions of the Holosporales (Alphaproteobacteria) with eukaryotic hosts from comparative genomics.</title>
        <authorList>
            <person name="Giovannini M."/>
            <person name="Petroni G."/>
            <person name="Castelli M."/>
        </authorList>
    </citation>
    <scope>NUCLEOTIDE SEQUENCE [LARGE SCALE GENOMIC DNA]</scope>
    <source>
        <strain evidence="3 4">US_Bl 15I1</strain>
    </source>
</reference>
<dbReference type="EMBL" id="CP133270">
    <property type="protein sequence ID" value="WVX67327.1"/>
    <property type="molecule type" value="Genomic_DNA"/>
</dbReference>
<feature type="compositionally biased region" description="Basic and acidic residues" evidence="1">
    <location>
        <begin position="27"/>
        <end position="36"/>
    </location>
</feature>
<protein>
    <submittedName>
        <fullName evidence="3">Uncharacterized protein</fullName>
    </submittedName>
</protein>
<accession>A0ABZ2C555</accession>